<dbReference type="AlphaFoldDB" id="A0A7W8P0B5"/>
<dbReference type="Proteomes" id="UP000592820">
    <property type="component" value="Unassembled WGS sequence"/>
</dbReference>
<dbReference type="Gene3D" id="2.60.120.200">
    <property type="match status" value="1"/>
</dbReference>
<dbReference type="InterPro" id="IPR008929">
    <property type="entry name" value="Chondroitin_lyas"/>
</dbReference>
<proteinExistence type="predicted"/>
<dbReference type="SUPFAM" id="SSF48230">
    <property type="entry name" value="Chondroitin AC/alginate lyase"/>
    <property type="match status" value="1"/>
</dbReference>
<feature type="chain" id="PRO_5030708763" description="LamG-like jellyroll fold domain-containing protein" evidence="4">
    <location>
        <begin position="27"/>
        <end position="744"/>
    </location>
</feature>
<keyword evidence="3" id="KW-0456">Lyase</keyword>
<evidence type="ECO:0000313" key="7">
    <source>
        <dbReference type="Proteomes" id="UP000592820"/>
    </source>
</evidence>
<evidence type="ECO:0000256" key="1">
    <source>
        <dbReference type="ARBA" id="ARBA00022729"/>
    </source>
</evidence>
<keyword evidence="2" id="KW-1015">Disulfide bond</keyword>
<dbReference type="InterPro" id="IPR003961">
    <property type="entry name" value="FN3_dom"/>
</dbReference>
<gene>
    <name evidence="6" type="ORF">HDG41_002023</name>
</gene>
<dbReference type="GO" id="GO:0016829">
    <property type="term" value="F:lyase activity"/>
    <property type="evidence" value="ECO:0007669"/>
    <property type="project" value="UniProtKB-KW"/>
</dbReference>
<dbReference type="GO" id="GO:0042597">
    <property type="term" value="C:periplasmic space"/>
    <property type="evidence" value="ECO:0007669"/>
    <property type="project" value="InterPro"/>
</dbReference>
<dbReference type="InterPro" id="IPR036116">
    <property type="entry name" value="FN3_sf"/>
</dbReference>
<dbReference type="EMBL" id="JACHDE010000003">
    <property type="protein sequence ID" value="MBB5399974.1"/>
    <property type="molecule type" value="Genomic_DNA"/>
</dbReference>
<dbReference type="InterPro" id="IPR013320">
    <property type="entry name" value="ConA-like_dom_sf"/>
</dbReference>
<dbReference type="RefSeq" id="WP_184225984.1">
    <property type="nucleotide sequence ID" value="NZ_JACHDE010000003.1"/>
</dbReference>
<protein>
    <recommendedName>
        <fullName evidence="5">LamG-like jellyroll fold domain-containing protein</fullName>
    </recommendedName>
</protein>
<dbReference type="SMART" id="SM00560">
    <property type="entry name" value="LamGL"/>
    <property type="match status" value="1"/>
</dbReference>
<name>A0A7W8P0B5_9BURK</name>
<sequence>MDRTKTNSFTLAVSRRTFLHSLGALALSACGGGGSLGEAAVSRSAVARAASINTASLVLARAATGEAAVATSGAFVHPGLLHTQTDFDRMAQKVAAQAQPWYAGFQMLTANGHTRLSWSPRPAAVVNRGGTGPQNYPQLYGDIAAAYACALYWKVTGDTAYADKAVQIMNAWSSTLQSLAGDSNVDLAAGLYGYEFAIVGEILRSYPGLAAADLTAFQSMMSNIFYPINIDFLNRHNNTDYTHYWANWDLCSMASIMAIGVLCDDRTMFDEAVNYYLSGLGNGAIAQAVYYLHPGYLGQWQESGRDQGHNNLGIGLCGAICEMAWNQGIDLYGYDNNRFLAGAEYVAKANLIQADGTYLTVPYESYANVDVVQPGFSTASQGDIRPIWALVYNHYVNRKGLAAPWSEKFALAIQPEGGGGNYGTTSGGYDQLGYGTLAYTRDPVTPAAAPSGVTAWPAAGQVVLSWWGVANGTSYNVKRAANSGGPYTTVASGITDVLTYTDSPQAGVWYYVVSATTAAGESANSNEVAAVTAVQLHTWLNFDESSGTTAADATGNGHTGTLVGGASRTAGKSGNAVLLDGSSGYVSLPNDIVGDVSDFTVATWVFRKSNSTKQWERVFDFGTGTGRYMMLTPDSSGGTVRFSITLNGSHNERQVNGNAPLPSGQWTHVAVTLSGTTLTLYVNGSQTGQTTGVAFAPWHLGPSAQNWIGRSQYAADPYFNGAIDEFRIYRGALPPDQIATLAQG</sequence>
<comment type="caution">
    <text evidence="6">The sequence shown here is derived from an EMBL/GenBank/DDBJ whole genome shotgun (WGS) entry which is preliminary data.</text>
</comment>
<dbReference type="CDD" id="cd00063">
    <property type="entry name" value="FN3"/>
    <property type="match status" value="1"/>
</dbReference>
<dbReference type="InterPro" id="IPR013783">
    <property type="entry name" value="Ig-like_fold"/>
</dbReference>
<accession>A0A7W8P0B5</accession>
<reference evidence="6 7" key="1">
    <citation type="submission" date="2020-08" db="EMBL/GenBank/DDBJ databases">
        <title>Genomic Encyclopedia of Type Strains, Phase IV (KMG-V): Genome sequencing to study the core and pangenomes of soil and plant-associated prokaryotes.</title>
        <authorList>
            <person name="Whitman W."/>
        </authorList>
    </citation>
    <scope>NUCLEOTIDE SEQUENCE [LARGE SCALE GENOMIC DNA]</scope>
    <source>
        <strain evidence="6 7">JPY162</strain>
    </source>
</reference>
<dbReference type="Pfam" id="PF13385">
    <property type="entry name" value="Laminin_G_3"/>
    <property type="match status" value="1"/>
</dbReference>
<evidence type="ECO:0000256" key="4">
    <source>
        <dbReference type="SAM" id="SignalP"/>
    </source>
</evidence>
<feature type="signal peptide" evidence="4">
    <location>
        <begin position="1"/>
        <end position="26"/>
    </location>
</feature>
<dbReference type="SUPFAM" id="SSF49899">
    <property type="entry name" value="Concanavalin A-like lectins/glucanases"/>
    <property type="match status" value="1"/>
</dbReference>
<evidence type="ECO:0000256" key="3">
    <source>
        <dbReference type="ARBA" id="ARBA00023239"/>
    </source>
</evidence>
<evidence type="ECO:0000259" key="5">
    <source>
        <dbReference type="SMART" id="SM00560"/>
    </source>
</evidence>
<evidence type="ECO:0000256" key="2">
    <source>
        <dbReference type="ARBA" id="ARBA00023157"/>
    </source>
</evidence>
<dbReference type="PROSITE" id="PS51318">
    <property type="entry name" value="TAT"/>
    <property type="match status" value="1"/>
</dbReference>
<dbReference type="InterPro" id="IPR008397">
    <property type="entry name" value="Alginate_lyase_dom"/>
</dbReference>
<dbReference type="PROSITE" id="PS51257">
    <property type="entry name" value="PROKAR_LIPOPROTEIN"/>
    <property type="match status" value="1"/>
</dbReference>
<feature type="domain" description="LamG-like jellyroll fold" evidence="5">
    <location>
        <begin position="597"/>
        <end position="736"/>
    </location>
</feature>
<organism evidence="6 7">
    <name type="scientific">Paraburkholderia youngii</name>
    <dbReference type="NCBI Taxonomy" id="2782701"/>
    <lineage>
        <taxon>Bacteria</taxon>
        <taxon>Pseudomonadati</taxon>
        <taxon>Pseudomonadota</taxon>
        <taxon>Betaproteobacteria</taxon>
        <taxon>Burkholderiales</taxon>
        <taxon>Burkholderiaceae</taxon>
        <taxon>Paraburkholderia</taxon>
    </lineage>
</organism>
<dbReference type="Pfam" id="PF05426">
    <property type="entry name" value="Alginate_lyase"/>
    <property type="match status" value="1"/>
</dbReference>
<dbReference type="InterPro" id="IPR006311">
    <property type="entry name" value="TAT_signal"/>
</dbReference>
<dbReference type="Gene3D" id="1.50.10.100">
    <property type="entry name" value="Chondroitin AC/alginate lyase"/>
    <property type="match status" value="1"/>
</dbReference>
<dbReference type="Gene3D" id="2.60.40.10">
    <property type="entry name" value="Immunoglobulins"/>
    <property type="match status" value="1"/>
</dbReference>
<dbReference type="SUPFAM" id="SSF49265">
    <property type="entry name" value="Fibronectin type III"/>
    <property type="match status" value="1"/>
</dbReference>
<keyword evidence="1 4" id="KW-0732">Signal</keyword>
<evidence type="ECO:0000313" key="6">
    <source>
        <dbReference type="EMBL" id="MBB5399974.1"/>
    </source>
</evidence>
<dbReference type="InterPro" id="IPR006558">
    <property type="entry name" value="LamG-like"/>
</dbReference>